<dbReference type="InterPro" id="IPR051447">
    <property type="entry name" value="Lipoprotein-release_system"/>
</dbReference>
<dbReference type="Pfam" id="PF12704">
    <property type="entry name" value="MacB_PCD"/>
    <property type="match status" value="1"/>
</dbReference>
<dbReference type="InterPro" id="IPR003838">
    <property type="entry name" value="ABC3_permease_C"/>
</dbReference>
<dbReference type="GO" id="GO:0042953">
    <property type="term" value="P:lipoprotein transport"/>
    <property type="evidence" value="ECO:0007669"/>
    <property type="project" value="InterPro"/>
</dbReference>
<protein>
    <submittedName>
        <fullName evidence="11">Lipoprotein-releasing system transmembrane subunit LolC</fullName>
    </submittedName>
</protein>
<feature type="transmembrane region" description="Helical" evidence="8">
    <location>
        <begin position="384"/>
        <end position="404"/>
    </location>
</feature>
<proteinExistence type="inferred from homology"/>
<evidence type="ECO:0000256" key="8">
    <source>
        <dbReference type="SAM" id="Phobius"/>
    </source>
</evidence>
<dbReference type="NCBIfam" id="TIGR02212">
    <property type="entry name" value="lolCE"/>
    <property type="match status" value="1"/>
</dbReference>
<dbReference type="InterPro" id="IPR025857">
    <property type="entry name" value="MacB_PCD"/>
</dbReference>
<sequence>MAFKQALFIGRRYASIASDNLLVGFISRLSVIGLSLSVAVLIIVFSVMNGFDRELRERILALVPHVTMTTLRNEALMDQEQWQIIQASVDNNPQVAASAPLIQLQGMLLANGQSRGIILNGVDPEAEARVSILQEFINEGSLSALVPGEFSILIGSGIAEHLNLEVGDKLTLVSSYLNITPLGEFPRQRTFTVGGIFNIGSQLDSNLALVHMNDAQLLYRLGDNIHGLRIQLDDLFASSTAIRDLQNRIAGDYAFSNWTLDYGNIYDNIQLSKSMVGLLLFLLIAVAAFNVVVSLFMVVRDKQSDIAILRTMGSSFNSIRNIFLVQGAIIGLVGTFVGLLLGVLGSLYISDFFGWLETIAGIELLSADVYPINYLPSQLLVSDLVLVCSISMILSLLATLYPAYSAARVDPAQALRYE</sequence>
<organism evidence="11 12">
    <name type="scientific">SAR86 cluster bacterium</name>
    <dbReference type="NCBI Taxonomy" id="2030880"/>
    <lineage>
        <taxon>Bacteria</taxon>
        <taxon>Pseudomonadati</taxon>
        <taxon>Pseudomonadota</taxon>
        <taxon>Gammaproteobacteria</taxon>
        <taxon>SAR86 cluster</taxon>
    </lineage>
</organism>
<evidence type="ECO:0000259" key="9">
    <source>
        <dbReference type="Pfam" id="PF02687"/>
    </source>
</evidence>
<feature type="domain" description="ABC3 transporter permease C-terminal" evidence="9">
    <location>
        <begin position="278"/>
        <end position="411"/>
    </location>
</feature>
<dbReference type="InterPro" id="IPR011925">
    <property type="entry name" value="LolCE_TM"/>
</dbReference>
<evidence type="ECO:0000313" key="11">
    <source>
        <dbReference type="EMBL" id="PCJ39668.1"/>
    </source>
</evidence>
<feature type="transmembrane region" description="Helical" evidence="8">
    <location>
        <begin position="275"/>
        <end position="300"/>
    </location>
</feature>
<dbReference type="GO" id="GO:0098797">
    <property type="term" value="C:plasma membrane protein complex"/>
    <property type="evidence" value="ECO:0007669"/>
    <property type="project" value="TreeGrafter"/>
</dbReference>
<feature type="transmembrane region" description="Helical" evidence="8">
    <location>
        <begin position="21"/>
        <end position="48"/>
    </location>
</feature>
<dbReference type="EMBL" id="NVWI01000013">
    <property type="protein sequence ID" value="PCJ39668.1"/>
    <property type="molecule type" value="Genomic_DNA"/>
</dbReference>
<keyword evidence="6 8" id="KW-1133">Transmembrane helix</keyword>
<gene>
    <name evidence="11" type="ORF">COA71_13585</name>
</gene>
<evidence type="ECO:0000313" key="12">
    <source>
        <dbReference type="Proteomes" id="UP000228987"/>
    </source>
</evidence>
<dbReference type="AlphaFoldDB" id="A0A2A5C862"/>
<comment type="similarity">
    <text evidence="2">Belongs to the ABC-4 integral membrane protein family. LolC/E subfamily.</text>
</comment>
<accession>A0A2A5C862</accession>
<feature type="domain" description="MacB-like periplasmic core" evidence="10">
    <location>
        <begin position="29"/>
        <end position="245"/>
    </location>
</feature>
<keyword evidence="7 8" id="KW-0472">Membrane</keyword>
<reference evidence="12" key="1">
    <citation type="submission" date="2017-08" db="EMBL/GenBank/DDBJ databases">
        <title>A dynamic microbial community with high functional redundancy inhabits the cold, oxic subseafloor aquifer.</title>
        <authorList>
            <person name="Tully B.J."/>
            <person name="Wheat C.G."/>
            <person name="Glazer B.T."/>
            <person name="Huber J.A."/>
        </authorList>
    </citation>
    <scope>NUCLEOTIDE SEQUENCE [LARGE SCALE GENOMIC DNA]</scope>
</reference>
<evidence type="ECO:0000259" key="10">
    <source>
        <dbReference type="Pfam" id="PF12704"/>
    </source>
</evidence>
<comment type="subcellular location">
    <subcellularLocation>
        <location evidence="1">Cell membrane</location>
        <topology evidence="1">Multi-pass membrane protein</topology>
    </subcellularLocation>
</comment>
<evidence type="ECO:0000256" key="3">
    <source>
        <dbReference type="ARBA" id="ARBA00022448"/>
    </source>
</evidence>
<evidence type="ECO:0000256" key="1">
    <source>
        <dbReference type="ARBA" id="ARBA00004651"/>
    </source>
</evidence>
<keyword evidence="5 8" id="KW-0812">Transmembrane</keyword>
<feature type="transmembrane region" description="Helical" evidence="8">
    <location>
        <begin position="321"/>
        <end position="349"/>
    </location>
</feature>
<evidence type="ECO:0000256" key="2">
    <source>
        <dbReference type="ARBA" id="ARBA00005236"/>
    </source>
</evidence>
<evidence type="ECO:0000256" key="5">
    <source>
        <dbReference type="ARBA" id="ARBA00022692"/>
    </source>
</evidence>
<keyword evidence="4" id="KW-1003">Cell membrane</keyword>
<dbReference type="GO" id="GO:0044874">
    <property type="term" value="P:lipoprotein localization to outer membrane"/>
    <property type="evidence" value="ECO:0007669"/>
    <property type="project" value="TreeGrafter"/>
</dbReference>
<dbReference type="Proteomes" id="UP000228987">
    <property type="component" value="Unassembled WGS sequence"/>
</dbReference>
<dbReference type="PANTHER" id="PTHR30489:SF0">
    <property type="entry name" value="LIPOPROTEIN-RELEASING SYSTEM TRANSMEMBRANE PROTEIN LOLE"/>
    <property type="match status" value="1"/>
</dbReference>
<comment type="caution">
    <text evidence="11">The sequence shown here is derived from an EMBL/GenBank/DDBJ whole genome shotgun (WGS) entry which is preliminary data.</text>
</comment>
<evidence type="ECO:0000256" key="6">
    <source>
        <dbReference type="ARBA" id="ARBA00022989"/>
    </source>
</evidence>
<evidence type="ECO:0000256" key="4">
    <source>
        <dbReference type="ARBA" id="ARBA00022475"/>
    </source>
</evidence>
<keyword evidence="3" id="KW-0813">Transport</keyword>
<name>A0A2A5C862_9GAMM</name>
<dbReference type="PANTHER" id="PTHR30489">
    <property type="entry name" value="LIPOPROTEIN-RELEASING SYSTEM TRANSMEMBRANE PROTEIN LOLE"/>
    <property type="match status" value="1"/>
</dbReference>
<keyword evidence="11" id="KW-0449">Lipoprotein</keyword>
<evidence type="ECO:0000256" key="7">
    <source>
        <dbReference type="ARBA" id="ARBA00023136"/>
    </source>
</evidence>
<dbReference type="Pfam" id="PF02687">
    <property type="entry name" value="FtsX"/>
    <property type="match status" value="1"/>
</dbReference>